<evidence type="ECO:0000259" key="8">
    <source>
        <dbReference type="SMART" id="SM00421"/>
    </source>
</evidence>
<evidence type="ECO:0000256" key="6">
    <source>
        <dbReference type="PROSITE-ProRule" id="PRU00339"/>
    </source>
</evidence>
<dbReference type="InterPro" id="IPR036388">
    <property type="entry name" value="WH-like_DNA-bd_sf"/>
</dbReference>
<accession>A0A364Y5Z9</accession>
<dbReference type="InterPro" id="IPR051476">
    <property type="entry name" value="Bac_ResReg_Asp_Phosphatase"/>
</dbReference>
<evidence type="ECO:0000256" key="7">
    <source>
        <dbReference type="SAM" id="Phobius"/>
    </source>
</evidence>
<dbReference type="InterPro" id="IPR019734">
    <property type="entry name" value="TPR_rpt"/>
</dbReference>
<dbReference type="GO" id="GO:0005737">
    <property type="term" value="C:cytoplasm"/>
    <property type="evidence" value="ECO:0007669"/>
    <property type="project" value="UniProtKB-SubCell"/>
</dbReference>
<keyword evidence="2" id="KW-0963">Cytoplasm</keyword>
<evidence type="ECO:0000313" key="10">
    <source>
        <dbReference type="Proteomes" id="UP000251889"/>
    </source>
</evidence>
<keyword evidence="7" id="KW-1133">Transmembrane helix</keyword>
<keyword evidence="7" id="KW-0472">Membrane</keyword>
<sequence>MTSVCGQQNKGDSLKTELSIASEGHKIGILLQLSQYFINVNVDTAMAYGERAMHLAEESKIPIDLARANSQLARIKLITAAYDDALDHLLKAENILMEQDPVDRNELLRVYSNLGSIYERQDELKKSLPYFERAIALLDQLDREANAKTPSPLHAPLLNNMANTLIKMGDTAKAILCHKKGLQYAMAAHDYFHAGNLLNNLGKLYLEQNKIAEAYLHLHQGRVLRKQNQDDRGLASSCRNLALYFMKQQNADSAKHYIAQSIKLYNQIGEMTEPLSGVYMILSEVYLTEKKYDSALISYKLHVVYKDSIYSGDKFKDIARVEAKYEMIKKAQQEKAIQESKEIKTILFICALVAGLIILLLFFAVQRFRSKNQKLQYEQLKLREEKLLTEQQHLQLELDYKRKDIAAQMLFLLKKDELIHKISERIGSVKDEVPSEVQPKLQRITKELHGISKRNDGSWQEFELRFKEVHQDFYAHLEAQFPELTPKERRLCALLKLNMTTKEISSITHQSTRSLEVARTRLRKKLNLTNSEIGLVDFLSKY</sequence>
<dbReference type="EMBL" id="QMFY01000004">
    <property type="protein sequence ID" value="RAW01257.1"/>
    <property type="molecule type" value="Genomic_DNA"/>
</dbReference>
<dbReference type="SUPFAM" id="SSF46894">
    <property type="entry name" value="C-terminal effector domain of the bipartite response regulators"/>
    <property type="match status" value="1"/>
</dbReference>
<dbReference type="AlphaFoldDB" id="A0A364Y5Z9"/>
<dbReference type="InterPro" id="IPR011990">
    <property type="entry name" value="TPR-like_helical_dom_sf"/>
</dbReference>
<keyword evidence="7" id="KW-0812">Transmembrane</keyword>
<keyword evidence="4 6" id="KW-0802">TPR repeat</keyword>
<reference evidence="9 10" key="1">
    <citation type="submission" date="2018-06" db="EMBL/GenBank/DDBJ databases">
        <title>Chryseolinea flavus sp. nov., a member of the phylum Bacteroidetes isolated from soil.</title>
        <authorList>
            <person name="Li Y."/>
            <person name="Wang J."/>
        </authorList>
    </citation>
    <scope>NUCLEOTIDE SEQUENCE [LARGE SCALE GENOMIC DNA]</scope>
    <source>
        <strain evidence="9 10">SDU1-6</strain>
    </source>
</reference>
<name>A0A364Y5Z9_9BACT</name>
<dbReference type="Pfam" id="PF13424">
    <property type="entry name" value="TPR_12"/>
    <property type="match status" value="1"/>
</dbReference>
<protein>
    <recommendedName>
        <fullName evidence="8">HTH luxR-type domain-containing protein</fullName>
    </recommendedName>
</protein>
<dbReference type="GO" id="GO:0006355">
    <property type="term" value="P:regulation of DNA-templated transcription"/>
    <property type="evidence" value="ECO:0007669"/>
    <property type="project" value="InterPro"/>
</dbReference>
<dbReference type="Gene3D" id="1.25.40.10">
    <property type="entry name" value="Tetratricopeptide repeat domain"/>
    <property type="match status" value="2"/>
</dbReference>
<feature type="repeat" description="TPR" evidence="6">
    <location>
        <begin position="108"/>
        <end position="141"/>
    </location>
</feature>
<feature type="transmembrane region" description="Helical" evidence="7">
    <location>
        <begin position="346"/>
        <end position="365"/>
    </location>
</feature>
<gene>
    <name evidence="9" type="ORF">DQQ10_10115</name>
</gene>
<proteinExistence type="inferred from homology"/>
<evidence type="ECO:0000256" key="3">
    <source>
        <dbReference type="ARBA" id="ARBA00022737"/>
    </source>
</evidence>
<dbReference type="GO" id="GO:0003677">
    <property type="term" value="F:DNA binding"/>
    <property type="evidence" value="ECO:0007669"/>
    <property type="project" value="InterPro"/>
</dbReference>
<dbReference type="InterPro" id="IPR000792">
    <property type="entry name" value="Tscrpt_reg_LuxR_C"/>
</dbReference>
<dbReference type="PANTHER" id="PTHR46630:SF1">
    <property type="entry name" value="TETRATRICOPEPTIDE REPEAT PROTEIN 29"/>
    <property type="match status" value="1"/>
</dbReference>
<dbReference type="PANTHER" id="PTHR46630">
    <property type="entry name" value="TETRATRICOPEPTIDE REPEAT PROTEIN 29"/>
    <property type="match status" value="1"/>
</dbReference>
<dbReference type="InterPro" id="IPR016032">
    <property type="entry name" value="Sig_transdc_resp-reg_C-effctor"/>
</dbReference>
<dbReference type="PROSITE" id="PS50005">
    <property type="entry name" value="TPR"/>
    <property type="match status" value="1"/>
</dbReference>
<dbReference type="Gene3D" id="1.10.10.10">
    <property type="entry name" value="Winged helix-like DNA-binding domain superfamily/Winged helix DNA-binding domain"/>
    <property type="match status" value="1"/>
</dbReference>
<dbReference type="SMART" id="SM00028">
    <property type="entry name" value="TPR"/>
    <property type="match status" value="6"/>
</dbReference>
<evidence type="ECO:0000256" key="5">
    <source>
        <dbReference type="ARBA" id="ARBA00038253"/>
    </source>
</evidence>
<dbReference type="SMART" id="SM00421">
    <property type="entry name" value="HTH_LUXR"/>
    <property type="match status" value="1"/>
</dbReference>
<organism evidence="9 10">
    <name type="scientific">Pseudochryseolinea flava</name>
    <dbReference type="NCBI Taxonomy" id="2059302"/>
    <lineage>
        <taxon>Bacteria</taxon>
        <taxon>Pseudomonadati</taxon>
        <taxon>Bacteroidota</taxon>
        <taxon>Cytophagia</taxon>
        <taxon>Cytophagales</taxon>
        <taxon>Fulvivirgaceae</taxon>
        <taxon>Pseudochryseolinea</taxon>
    </lineage>
</organism>
<dbReference type="Proteomes" id="UP000251889">
    <property type="component" value="Unassembled WGS sequence"/>
</dbReference>
<keyword evidence="3" id="KW-0677">Repeat</keyword>
<feature type="domain" description="HTH luxR-type" evidence="8">
    <location>
        <begin position="481"/>
        <end position="539"/>
    </location>
</feature>
<evidence type="ECO:0000256" key="4">
    <source>
        <dbReference type="ARBA" id="ARBA00022803"/>
    </source>
</evidence>
<comment type="caution">
    <text evidence="9">The sequence shown here is derived from an EMBL/GenBank/DDBJ whole genome shotgun (WGS) entry which is preliminary data.</text>
</comment>
<dbReference type="SUPFAM" id="SSF48452">
    <property type="entry name" value="TPR-like"/>
    <property type="match status" value="1"/>
</dbReference>
<keyword evidence="10" id="KW-1185">Reference proteome</keyword>
<evidence type="ECO:0000256" key="2">
    <source>
        <dbReference type="ARBA" id="ARBA00022490"/>
    </source>
</evidence>
<comment type="similarity">
    <text evidence="5">Belongs to the Rap family.</text>
</comment>
<evidence type="ECO:0000256" key="1">
    <source>
        <dbReference type="ARBA" id="ARBA00004496"/>
    </source>
</evidence>
<comment type="subcellular location">
    <subcellularLocation>
        <location evidence="1">Cytoplasm</location>
    </subcellularLocation>
</comment>
<evidence type="ECO:0000313" key="9">
    <source>
        <dbReference type="EMBL" id="RAW01257.1"/>
    </source>
</evidence>